<evidence type="ECO:0000313" key="2">
    <source>
        <dbReference type="Proteomes" id="UP001530293"/>
    </source>
</evidence>
<sequence>MSVSNEFGIIFGPDVNGSLKLTGLRQNEPICSKTAFNATIYFEKNNKKGNETISIIPACDINGKLGSLIQAFAGNAKLKSDVNVTSVGESGAFALEFDTLYSYVQISVATTAEPYLARFGMTNGDFDKKSPFQFASGLFEVIAGIEVKGGAEIAAKVANVLEVSAEIDTTFFGQVRFSAGKKGQLISFDDWLAKLIALKDTKSEDYDRGFASAVLTLDGNIGGKVSANALGVSTRVTGSFTEPYNYNLLENATRPKFELDVNLPNFGDLRNLSFRDVIKLLEQAMELLVGSAEADTVESCSGGLLGKDIFTTKIPVVDVSACDFAGVLQIVVVAVDTLVNECSGCSNSSETNSTSDDPTFQALEVKLGNLLQDGLGGTPAVNISTSSDSTRSNLELDITLSWPIHEALSLGIDLEKILAGVDSSGEIKTFLKGLVAFDGGALAQVNGDISFTLGVGLEYSRLRKTKIVPYIKGNTGLVLGFSMNTDVAFACTIGPFGADVNGNVVVDNLGKLLTIKFGLNKKLNYYLSSNTTIARNGFTTVPTIGSIVNQFNVAIAGRVAGKLEVKLRVPQPLSGRAQINFGVSDINLLLDPVRRKNAFAVYYEVEAKLAIPSFIDILLMNPEAIVSAVDGLFSEIEKYSFGRNGVISKFSAPVVKTSLADGLNAGKSSNPIAKTRNAVVGAMRGVIDSHKSNGDSGGLTVADLIALELGKALKKIDVLSTGRNIETTYYEVANGTVNTYADYDKKKNITSLMWTIPLGQSYKVTLPQLDFELGNNQLPLQIKVDSGNPVLSISWSLTLAFGFDETSGYVSEFVILDPFQRVLIFSSTCSFFLYTFPGKSAEFFIKADLLVPLGNVNSKLLYFLDFALADVKIGFGAGVFIDIDKKMALRLPKAEDPRLVTYGRVSREDFKKIINKKDLFLICAAIAGGLTADSANVGISLPPGEVGDVAEKFIPKLVIDGIDAIVKKEIKIAPTSARSGRDMKDADRIRLESSITPDSHRALRMLASCDDDVLPGGFAPSCPVNPNGFACAKLSNIYIDARELQQLVEKTLGKLVVPYYKQKGLNPGYFDEIAQPLLKLDEALPGISDLLKKPVSLLDVAELHPKAKRIVPTVRKVISLYKGLKLFSEQFSANDGNILVADTCTFTPEKKGAVCVGGLTNFASNDGSQRLLEMAREMEVNFATYDVSGNPISPAHRFLNDGCTATFVKPDCRGACTSCSTADRVKCRARQLKCKGSSVEGISFPFMSDPMKVIGLFSGGDIEILEFHPPPFTLAYQQEMKIQLYPMPTVLLEISFGVSVTVDYALVLDTKGIRQAVAEKNPIKALNSFAFRDTFDGVDKPLVVFEASATATVSVSAVFVKIGVSGGLTIRIELDFYDPNPATSGGLIRPFELINISKNPLDWFEVTISAYVELAVFVKVGIYLGFIEVTVYEFRQEFRITIIDSLKITPKPIGRIATIGATGIVSVSVLSGEITCKHIDGGSADETVQCWESSKEYPVIGYFKQVRRLELSSQRGRRLELSPGIFGSGSMIIDCIASEIDCSTQAILEFRYVQCQIYGGELKIGGEELNASQGPVKFRSGTLTLGKVYLPVPPQDFLQTTVGRECNAVWELYGDTSLMIMGSQLGPNCKVWAYGNSVDSVLGINLVSSADQPCVEKSVDINLEGVVEPRGRLFIGGVLRVYFNSILYNDILIEGRNECNDVINIKEISKSVQSVEVNTFGGDDTITIGRGNVPYENLIHADIIVDGGDGLGDKIIVHDGSSETKKQVVNANSILGIQFGTNENRTFFYKNAEKMDLELGQVVDVNVASTAPGLELTIHYNNKGKSNSIYSASTSGPLTIISDGDSSNTIDIVNGNGGVFIDLESGDYDIDISDTIGAINVNTEGSSGSARNETISITNTVGKVHLKLGPALHSINVKNTSPGNWTDVNSIVHKWQGDVTISCGTGAQVIDLMNIGGNASVQTDDGGHDNIKVWNGKGGVAIDLGSGDYDIDISDTIGAINVKTEGSSSSSRNETISITNTEGNVDLKLGPALHSINVKNTSPGNWTDVNSIVHKMQGDVTISCGTGAQVIDLMNIGGNASVQTDDGGHDNIKVRDGKGVFIGLGSGDYDIDISDTIGAINVNTEGSSGSARNETISITNTEGNVDLKLGPALHSINVKNTSPGDWTDVNSIVHKWQGDVTISCGTGTQVIDLMNIRGNSFVQTGGGGNNVVSVNRIGWGGNLNVTCLDTGNDYIKVNLTDGDHAMEKIAEDDTFYVHSVDIDTGDGNDLVQIYGLGFGTNATVLGGRGNDSLLLDGRIGEFTDTLNARNLMDGTSLRWNGGGDEDNVEMYFVSSGNANLSLFGDNDGPNKVTLRCADIAFNIDKRTQSVTSLSLYLNKGKNKVHFDDTIGTMDVFGGPDNDFFQIGQMFNSERNTTYGVSTDDPIQHDLTTKGWLSAGCRHPVTINGGYGNDTFDVLRNRCVLDLNGDSDNDSFVVRSFAAPEILPNGTLNNEFFGVGIKTCGPTASNQTEQRNEDFTCGDNKVAIDVPKNPDYLVNSLVDIDGGSGTDRLTVIGTEFGDKYVLEDKKIFGGGLTVQFTNIDRLDVVGGDGDDEFYVLSTNPSLLFSLYGAKGSDTFVITPEGSVGPVISKNLRGHRGILEHNVVSSDPDYMGLRVRGVQCDVLDNDGDFGYVSIVDQGGFHLMTEDGEGSFSFFVYPTTPPKQDVVVNIVAPVAPDNKRWVLVNGEDAAILKFTAATGMYPQEVRVTYNQDVEKLDLTEKNLMLKTLVDLDGGNTKDERFVRTQQTLLPVDIRLIPSRNNAKGAKSISIVEQSGGSAVMEGPNGFHAEYDMYLRPCSLRSDIRVKMVVSVPDQLILSKTELIGSDFQNEDCKATVEVRAINDDLAEGDHHVNIQHFVSTSKGGPIWLTDNSQLFVSNVLVRIYDDDTGGVIIRESNGITALAEMNELDNKGLVNPKFYKDEYYIRLTRAPAESEIVKIDITSI</sequence>
<evidence type="ECO:0000313" key="1">
    <source>
        <dbReference type="EMBL" id="KAL3757564.1"/>
    </source>
</evidence>
<dbReference type="PRINTS" id="PR00313">
    <property type="entry name" value="CABNDNGRPT"/>
</dbReference>
<accession>A0ABD3M0M9</accession>
<proteinExistence type="predicted"/>
<comment type="caution">
    <text evidence="1">The sequence shown here is derived from an EMBL/GenBank/DDBJ whole genome shotgun (WGS) entry which is preliminary data.</text>
</comment>
<protein>
    <submittedName>
        <fullName evidence="1">Uncharacterized protein</fullName>
    </submittedName>
</protein>
<feature type="non-terminal residue" evidence="1">
    <location>
        <position position="2985"/>
    </location>
</feature>
<dbReference type="Proteomes" id="UP001530293">
    <property type="component" value="Unassembled WGS sequence"/>
</dbReference>
<reference evidence="1 2" key="1">
    <citation type="submission" date="2024-10" db="EMBL/GenBank/DDBJ databases">
        <title>Updated reference genomes for cyclostephanoid diatoms.</title>
        <authorList>
            <person name="Roberts W.R."/>
            <person name="Alverson A.J."/>
        </authorList>
    </citation>
    <scope>NUCLEOTIDE SEQUENCE [LARGE SCALE GENOMIC DNA]</scope>
    <source>
        <strain evidence="1 2">AJA232-27</strain>
    </source>
</reference>
<keyword evidence="2" id="KW-1185">Reference proteome</keyword>
<name>A0ABD3M0M9_9STRA</name>
<organism evidence="1 2">
    <name type="scientific">Discostella pseudostelligera</name>
    <dbReference type="NCBI Taxonomy" id="259834"/>
    <lineage>
        <taxon>Eukaryota</taxon>
        <taxon>Sar</taxon>
        <taxon>Stramenopiles</taxon>
        <taxon>Ochrophyta</taxon>
        <taxon>Bacillariophyta</taxon>
        <taxon>Coscinodiscophyceae</taxon>
        <taxon>Thalassiosirophycidae</taxon>
        <taxon>Stephanodiscales</taxon>
        <taxon>Stephanodiscaceae</taxon>
        <taxon>Discostella</taxon>
    </lineage>
</organism>
<gene>
    <name evidence="1" type="ORF">ACHAWU_005094</name>
</gene>
<dbReference type="EMBL" id="JALLBG020000261">
    <property type="protein sequence ID" value="KAL3757564.1"/>
    <property type="molecule type" value="Genomic_DNA"/>
</dbReference>